<dbReference type="GO" id="GO:0006607">
    <property type="term" value="P:NLS-bearing protein import into nucleus"/>
    <property type="evidence" value="ECO:0007669"/>
    <property type="project" value="TreeGrafter"/>
</dbReference>
<gene>
    <name evidence="2" type="ORF">SAPINGB_P001040</name>
</gene>
<dbReference type="EMBL" id="CABVLU010000001">
    <property type="protein sequence ID" value="VVT46088.1"/>
    <property type="molecule type" value="Genomic_DNA"/>
</dbReference>
<sequence>MEQQRHGRPIRDRTSRRVNPYARFKPEPELNANPNQTGSSIINKVKSLFTWAKAPVNSENDNEENNTNNTKSFFDSFKVFKFQAPDLSRFGSGNSNSSSSSSSNDSNNTALQLSTSEQAGLSRLGLENLNEDENLSSNYHALAEFFEKKGSEPLTEIEEEGVKSILRRIQLKSAGNSPNGKLRYPVASIHAPSLNRFDSIPNTANSFMPRNGKKQKASHESSDSTPLIKYTPLYSGNTKRPLEITKFKLRKLNNLASIPTPYRPTTDLEYYQSQEDDEQLPDVDNDYESTALVKATEENGNSNLEEVTSAEEEKEMSKTASAMLSLIEPLDEEKKQENGKPQPKKPFINPYASTAARSTPRNKRPRRPVVASSLSSPSGIIKSLEQTMPESGDNNTENSNSGSASLQRKTDAAFVDKYKPARSSSLRKSLDLTADEGGSSPRVSMISTTIIDTQQPKFTARWSAPEFADEEDDEGDVKLDDAPKSSSSPQSAKAPLFSFSKPKESAAEGKPAAPLFTFGDNKKTEEEKKDDSEPPNKASTSLFSFGGATTDKPAKPLFETGIGAATTAAITPTITLGSNNSTASRTPAATSKPLFPTTSSSKPLFSTGSTTQAPAFKFEGPAIVSGNAGFSAAPAVATPTLSTSTTVPTTSPIRPAGSPVKFSFQGAPVSGPNSGGFNFGVNGSNSSSSSNTGAPIFKFTANGGGINGNSAVAATTTTASSTGSGGFQFTGVANGSNGSNGSTTTKPFIFGVSQQQSTLATSKDNNDEESRKVASVSDSMKIDFGTVDFVTPPLGAVDEAVIQTLKETEFIF</sequence>
<feature type="region of interest" description="Disordered" evidence="1">
    <location>
        <begin position="1"/>
        <end position="39"/>
    </location>
</feature>
<feature type="compositionally biased region" description="Basic and acidic residues" evidence="1">
    <location>
        <begin position="408"/>
        <end position="419"/>
    </location>
</feature>
<dbReference type="GO" id="GO:0031990">
    <property type="term" value="P:mRNA export from nucleus in response to heat stress"/>
    <property type="evidence" value="ECO:0007669"/>
    <property type="project" value="TreeGrafter"/>
</dbReference>
<dbReference type="GO" id="GO:0016973">
    <property type="term" value="P:poly(A)+ mRNA export from nucleus"/>
    <property type="evidence" value="ECO:0007669"/>
    <property type="project" value="TreeGrafter"/>
</dbReference>
<reference evidence="2 3" key="1">
    <citation type="submission" date="2019-09" db="EMBL/GenBank/DDBJ databases">
        <authorList>
            <person name="Brejova B."/>
        </authorList>
    </citation>
    <scope>NUCLEOTIDE SEQUENCE [LARGE SCALE GENOMIC DNA]</scope>
</reference>
<dbReference type="Proteomes" id="UP000398389">
    <property type="component" value="Unassembled WGS sequence"/>
</dbReference>
<name>A0A5E8B3P1_9ASCO</name>
<dbReference type="GO" id="GO:0034398">
    <property type="term" value="P:telomere tethering at nuclear periphery"/>
    <property type="evidence" value="ECO:0007669"/>
    <property type="project" value="TreeGrafter"/>
</dbReference>
<feature type="region of interest" description="Disordered" evidence="1">
    <location>
        <begin position="577"/>
        <end position="606"/>
    </location>
</feature>
<protein>
    <submittedName>
        <fullName evidence="2">Uncharacterized protein</fullName>
    </submittedName>
</protein>
<feature type="compositionally biased region" description="Low complexity" evidence="1">
    <location>
        <begin position="368"/>
        <end position="378"/>
    </location>
</feature>
<feature type="region of interest" description="Disordered" evidence="1">
    <location>
        <begin position="91"/>
        <end position="110"/>
    </location>
</feature>
<dbReference type="GO" id="GO:0017056">
    <property type="term" value="F:structural constituent of nuclear pore"/>
    <property type="evidence" value="ECO:0007669"/>
    <property type="project" value="InterPro"/>
</dbReference>
<evidence type="ECO:0000313" key="3">
    <source>
        <dbReference type="Proteomes" id="UP000398389"/>
    </source>
</evidence>
<accession>A0A5E8B3P1</accession>
<feature type="compositionally biased region" description="Basic and acidic residues" evidence="1">
    <location>
        <begin position="520"/>
        <end position="534"/>
    </location>
</feature>
<feature type="compositionally biased region" description="Low complexity" evidence="1">
    <location>
        <begin position="484"/>
        <end position="495"/>
    </location>
</feature>
<feature type="compositionally biased region" description="Polar residues" evidence="1">
    <location>
        <begin position="596"/>
        <end position="606"/>
    </location>
</feature>
<dbReference type="PANTHER" id="PTHR28284">
    <property type="entry name" value="NUCLEOPORIN NUP60"/>
    <property type="match status" value="1"/>
</dbReference>
<organism evidence="2 3">
    <name type="scientific">Magnusiomyces paraingens</name>
    <dbReference type="NCBI Taxonomy" id="2606893"/>
    <lineage>
        <taxon>Eukaryota</taxon>
        <taxon>Fungi</taxon>
        <taxon>Dikarya</taxon>
        <taxon>Ascomycota</taxon>
        <taxon>Saccharomycotina</taxon>
        <taxon>Dipodascomycetes</taxon>
        <taxon>Dipodascales</taxon>
        <taxon>Dipodascaceae</taxon>
        <taxon>Magnusiomyces</taxon>
    </lineage>
</organism>
<evidence type="ECO:0000256" key="1">
    <source>
        <dbReference type="SAM" id="MobiDB-lite"/>
    </source>
</evidence>
<feature type="compositionally biased region" description="Polar residues" evidence="1">
    <location>
        <begin position="441"/>
        <end position="457"/>
    </location>
</feature>
<feature type="region of interest" description="Disordered" evidence="1">
    <location>
        <begin position="332"/>
        <end position="556"/>
    </location>
</feature>
<dbReference type="RefSeq" id="XP_031851654.1">
    <property type="nucleotide sequence ID" value="XM_031995763.1"/>
</dbReference>
<dbReference type="PANTHER" id="PTHR28284:SF1">
    <property type="entry name" value="NUCLEOPORIN NUP60"/>
    <property type="match status" value="1"/>
</dbReference>
<feature type="compositionally biased region" description="Polar residues" evidence="1">
    <location>
        <begin position="384"/>
        <end position="407"/>
    </location>
</feature>
<dbReference type="AlphaFoldDB" id="A0A5E8B3P1"/>
<keyword evidence="3" id="KW-1185">Reference proteome</keyword>
<feature type="region of interest" description="Disordered" evidence="1">
    <location>
        <begin position="298"/>
        <end position="319"/>
    </location>
</feature>
<evidence type="ECO:0000313" key="2">
    <source>
        <dbReference type="EMBL" id="VVT46088.1"/>
    </source>
</evidence>
<dbReference type="InterPro" id="IPR034432">
    <property type="entry name" value="Nup60"/>
</dbReference>
<feature type="compositionally biased region" description="Polar residues" evidence="1">
    <location>
        <begin position="578"/>
        <end position="589"/>
    </location>
</feature>
<feature type="compositionally biased region" description="Low complexity" evidence="1">
    <location>
        <begin position="91"/>
        <end position="108"/>
    </location>
</feature>
<dbReference type="GeneID" id="43579863"/>
<dbReference type="GO" id="GO:0008298">
    <property type="term" value="P:intracellular mRNA localization"/>
    <property type="evidence" value="ECO:0007669"/>
    <property type="project" value="TreeGrafter"/>
</dbReference>
<proteinExistence type="predicted"/>
<dbReference type="GO" id="GO:0044615">
    <property type="term" value="C:nuclear pore nuclear basket"/>
    <property type="evidence" value="ECO:0007669"/>
    <property type="project" value="InterPro"/>
</dbReference>
<dbReference type="OrthoDB" id="5370852at2759"/>